<dbReference type="EMBL" id="JAPDMQ010000171">
    <property type="protein sequence ID" value="KAK0531982.1"/>
    <property type="molecule type" value="Genomic_DNA"/>
</dbReference>
<dbReference type="AlphaFoldDB" id="A0AAN6JKR4"/>
<evidence type="ECO:0000313" key="3">
    <source>
        <dbReference type="EMBL" id="KAK0531982.1"/>
    </source>
</evidence>
<comment type="caution">
    <text evidence="3">The sequence shown here is derived from an EMBL/GenBank/DDBJ whole genome shotgun (WGS) entry which is preliminary data.</text>
</comment>
<evidence type="ECO:0000313" key="4">
    <source>
        <dbReference type="Proteomes" id="UP001176521"/>
    </source>
</evidence>
<feature type="region of interest" description="Disordered" evidence="1">
    <location>
        <begin position="150"/>
        <end position="175"/>
    </location>
</feature>
<feature type="compositionally biased region" description="Polar residues" evidence="1">
    <location>
        <begin position="123"/>
        <end position="139"/>
    </location>
</feature>
<keyword evidence="2" id="KW-0732">Signal</keyword>
<keyword evidence="4" id="KW-1185">Reference proteome</keyword>
<evidence type="ECO:0000256" key="1">
    <source>
        <dbReference type="SAM" id="MobiDB-lite"/>
    </source>
</evidence>
<feature type="compositionally biased region" description="Low complexity" evidence="1">
    <location>
        <begin position="161"/>
        <end position="175"/>
    </location>
</feature>
<feature type="signal peptide" evidence="2">
    <location>
        <begin position="1"/>
        <end position="17"/>
    </location>
</feature>
<organism evidence="3 4">
    <name type="scientific">Tilletia horrida</name>
    <dbReference type="NCBI Taxonomy" id="155126"/>
    <lineage>
        <taxon>Eukaryota</taxon>
        <taxon>Fungi</taxon>
        <taxon>Dikarya</taxon>
        <taxon>Basidiomycota</taxon>
        <taxon>Ustilaginomycotina</taxon>
        <taxon>Exobasidiomycetes</taxon>
        <taxon>Tilletiales</taxon>
        <taxon>Tilletiaceae</taxon>
        <taxon>Tilletia</taxon>
    </lineage>
</organism>
<name>A0AAN6JKR4_9BASI</name>
<gene>
    <name evidence="3" type="ORF">OC842_003444</name>
</gene>
<reference evidence="3" key="1">
    <citation type="journal article" date="2023" name="PhytoFront">
        <title>Draft Genome Resources of Seven Strains of Tilletia horrida, Causal Agent of Kernel Smut of Rice.</title>
        <authorList>
            <person name="Khanal S."/>
            <person name="Antony Babu S."/>
            <person name="Zhou X.G."/>
        </authorList>
    </citation>
    <scope>NUCLEOTIDE SEQUENCE</scope>
    <source>
        <strain evidence="3">TX3</strain>
    </source>
</reference>
<feature type="chain" id="PRO_5043007582" evidence="2">
    <location>
        <begin position="18"/>
        <end position="175"/>
    </location>
</feature>
<evidence type="ECO:0000256" key="2">
    <source>
        <dbReference type="SAM" id="SignalP"/>
    </source>
</evidence>
<protein>
    <submittedName>
        <fullName evidence="3">Uncharacterized protein</fullName>
    </submittedName>
</protein>
<sequence>MQLYLLLALAFLLKALAALAAPLVILGRGDPISSDLSALQSRGSGASEAELLEKLVKGTPESSLQTFKSQASEIMEMLLKPSSSGKMAAEDLAALNAKLSKAKQTVGAVENSAIRAAKLAGSGSKNARPSQYTGEVTKVSSAPYTGKITKISSDAYPHRNGAPSSAEGPASSSST</sequence>
<proteinExistence type="predicted"/>
<accession>A0AAN6JKR4</accession>
<feature type="region of interest" description="Disordered" evidence="1">
    <location>
        <begin position="120"/>
        <end position="139"/>
    </location>
</feature>
<dbReference type="Proteomes" id="UP001176521">
    <property type="component" value="Unassembled WGS sequence"/>
</dbReference>